<gene>
    <name evidence="7" type="primary">AVEN_35718_1</name>
    <name evidence="7" type="ORF">NPIL_596141</name>
</gene>
<evidence type="ECO:0000313" key="7">
    <source>
        <dbReference type="EMBL" id="GFS79698.1"/>
    </source>
</evidence>
<dbReference type="GO" id="GO:0050909">
    <property type="term" value="P:sensory perception of taste"/>
    <property type="evidence" value="ECO:0007669"/>
    <property type="project" value="InterPro"/>
</dbReference>
<keyword evidence="3 6" id="KW-0812">Transmembrane</keyword>
<comment type="caution">
    <text evidence="7">The sequence shown here is derived from an EMBL/GenBank/DDBJ whole genome shotgun (WGS) entry which is preliminary data.</text>
</comment>
<keyword evidence="2" id="KW-1003">Cell membrane</keyword>
<name>A0A8X6T7M1_NEPPI</name>
<reference evidence="7" key="1">
    <citation type="submission" date="2020-08" db="EMBL/GenBank/DDBJ databases">
        <title>Multicomponent nature underlies the extraordinary mechanical properties of spider dragline silk.</title>
        <authorList>
            <person name="Kono N."/>
            <person name="Nakamura H."/>
            <person name="Mori M."/>
            <person name="Yoshida Y."/>
            <person name="Ohtoshi R."/>
            <person name="Malay A.D."/>
            <person name="Moran D.A.P."/>
            <person name="Tomita M."/>
            <person name="Numata K."/>
            <person name="Arakawa K."/>
        </authorList>
    </citation>
    <scope>NUCLEOTIDE SEQUENCE</scope>
</reference>
<dbReference type="AlphaFoldDB" id="A0A8X6T7M1"/>
<evidence type="ECO:0000256" key="6">
    <source>
        <dbReference type="SAM" id="Phobius"/>
    </source>
</evidence>
<dbReference type="Proteomes" id="UP000887013">
    <property type="component" value="Unassembled WGS sequence"/>
</dbReference>
<dbReference type="OrthoDB" id="6431324at2759"/>
<keyword evidence="5 6" id="KW-0472">Membrane</keyword>
<evidence type="ECO:0000256" key="5">
    <source>
        <dbReference type="ARBA" id="ARBA00023136"/>
    </source>
</evidence>
<dbReference type="EMBL" id="BMAW01002661">
    <property type="protein sequence ID" value="GFS79698.1"/>
    <property type="molecule type" value="Genomic_DNA"/>
</dbReference>
<dbReference type="GO" id="GO:0005886">
    <property type="term" value="C:plasma membrane"/>
    <property type="evidence" value="ECO:0007669"/>
    <property type="project" value="UniProtKB-SubCell"/>
</dbReference>
<feature type="transmembrane region" description="Helical" evidence="6">
    <location>
        <begin position="155"/>
        <end position="172"/>
    </location>
</feature>
<evidence type="ECO:0000256" key="2">
    <source>
        <dbReference type="ARBA" id="ARBA00022475"/>
    </source>
</evidence>
<evidence type="ECO:0000256" key="1">
    <source>
        <dbReference type="ARBA" id="ARBA00004651"/>
    </source>
</evidence>
<feature type="transmembrane region" description="Helical" evidence="6">
    <location>
        <begin position="38"/>
        <end position="58"/>
    </location>
</feature>
<proteinExistence type="predicted"/>
<protein>
    <submittedName>
        <fullName evidence="7">Uncharacterized protein</fullName>
    </submittedName>
</protein>
<keyword evidence="4 6" id="KW-1133">Transmembrane helix</keyword>
<evidence type="ECO:0000313" key="8">
    <source>
        <dbReference type="Proteomes" id="UP000887013"/>
    </source>
</evidence>
<accession>A0A8X6T7M1</accession>
<sequence length="173" mass="19851">MLTETSRLLRTELSFKNLTKGINMISESTKIHQEIESVLSFSIFLAYVLVFVNFLHLVSLNVSDLVCPYIKFRLAASIIIFLWTLSSFVKLTFAGSRIIDACDTWKQLQKTIAINCAHIENKSLDKLMHLLLFLEVTKIDLAFTGWGMFKLDRRLILWMAEAIISYSVLIITL</sequence>
<evidence type="ECO:0000256" key="4">
    <source>
        <dbReference type="ARBA" id="ARBA00022989"/>
    </source>
</evidence>
<dbReference type="Pfam" id="PF08395">
    <property type="entry name" value="7tm_7"/>
    <property type="match status" value="1"/>
</dbReference>
<keyword evidence="8" id="KW-1185">Reference proteome</keyword>
<feature type="transmembrane region" description="Helical" evidence="6">
    <location>
        <begin position="70"/>
        <end position="89"/>
    </location>
</feature>
<evidence type="ECO:0000256" key="3">
    <source>
        <dbReference type="ARBA" id="ARBA00022692"/>
    </source>
</evidence>
<comment type="subcellular location">
    <subcellularLocation>
        <location evidence="1">Cell membrane</location>
        <topology evidence="1">Multi-pass membrane protein</topology>
    </subcellularLocation>
</comment>
<organism evidence="7 8">
    <name type="scientific">Nephila pilipes</name>
    <name type="common">Giant wood spider</name>
    <name type="synonym">Nephila maculata</name>
    <dbReference type="NCBI Taxonomy" id="299642"/>
    <lineage>
        <taxon>Eukaryota</taxon>
        <taxon>Metazoa</taxon>
        <taxon>Ecdysozoa</taxon>
        <taxon>Arthropoda</taxon>
        <taxon>Chelicerata</taxon>
        <taxon>Arachnida</taxon>
        <taxon>Araneae</taxon>
        <taxon>Araneomorphae</taxon>
        <taxon>Entelegynae</taxon>
        <taxon>Araneoidea</taxon>
        <taxon>Nephilidae</taxon>
        <taxon>Nephila</taxon>
    </lineage>
</organism>
<dbReference type="InterPro" id="IPR013604">
    <property type="entry name" value="7TM_chemorcpt"/>
</dbReference>